<reference evidence="1 2" key="1">
    <citation type="submission" date="2015-03" db="EMBL/GenBank/DDBJ databases">
        <authorList>
            <consortium name="Pathogen Informatics"/>
        </authorList>
    </citation>
    <scope>NUCLEOTIDE SEQUENCE [LARGE SCALE GENOMIC DNA]</scope>
    <source>
        <strain evidence="1 2">D00501624</strain>
    </source>
</reference>
<dbReference type="GO" id="GO:0016746">
    <property type="term" value="F:acyltransferase activity"/>
    <property type="evidence" value="ECO:0007669"/>
    <property type="project" value="UniProtKB-KW"/>
</dbReference>
<proteinExistence type="predicted"/>
<sequence>MPITVPVASGLFDSAARVAQISFDSGKDLATVPFDRVLELARPETGLRPPRPGNFVMSFLDASIAPLSTVANSDLNFRIYDEGRVSHQVSMWVNRYQHQTTVTVLFPDNPIASESVANYIAAMKSIYIRTADGTLATLKPGT</sequence>
<evidence type="ECO:0000313" key="2">
    <source>
        <dbReference type="Proteomes" id="UP000039217"/>
    </source>
</evidence>
<keyword evidence="1" id="KW-0808">Transferase</keyword>
<dbReference type="EMBL" id="CQQC01000076">
    <property type="protein sequence ID" value="CNU27650.1"/>
    <property type="molecule type" value="Genomic_DNA"/>
</dbReference>
<dbReference type="AlphaFoldDB" id="A0A655CTX2"/>
<dbReference type="EC" id="2.3.1.-" evidence="1"/>
<name>A0A655CTX2_MYCTX</name>
<organism evidence="1 2">
    <name type="scientific">Mycobacterium tuberculosis</name>
    <dbReference type="NCBI Taxonomy" id="1773"/>
    <lineage>
        <taxon>Bacteria</taxon>
        <taxon>Bacillati</taxon>
        <taxon>Actinomycetota</taxon>
        <taxon>Actinomycetes</taxon>
        <taxon>Mycobacteriales</taxon>
        <taxon>Mycobacteriaceae</taxon>
        <taxon>Mycobacterium</taxon>
        <taxon>Mycobacterium tuberculosis complex</taxon>
    </lineage>
</organism>
<protein>
    <submittedName>
        <fullName evidence="1">Polyketide synthase</fullName>
        <ecNumber evidence="1">2.3.1.-</ecNumber>
    </submittedName>
</protein>
<evidence type="ECO:0000313" key="1">
    <source>
        <dbReference type="EMBL" id="CNU27650.1"/>
    </source>
</evidence>
<accession>A0A655CTX2</accession>
<keyword evidence="1" id="KW-0012">Acyltransferase</keyword>
<dbReference type="Proteomes" id="UP000039217">
    <property type="component" value="Unassembled WGS sequence"/>
</dbReference>
<gene>
    <name evidence="1" type="primary">papA2_2</name>
    <name evidence="1" type="ORF">ERS007661_00399</name>
</gene>